<sequence>MNIDENPVFRKAIVPWYDSEAACLVVIIFSDLVFLFSAAGLSVAFEVSAFADYSWVPMLLMTMSGGVIISTTLRLIRRYIRMLRYADSLPPGPRSPRLRH</sequence>
<accession>A0A401G2M1</accession>
<dbReference type="AlphaFoldDB" id="A0A401G2M1"/>
<feature type="transmembrane region" description="Helical" evidence="1">
    <location>
        <begin position="21"/>
        <end position="43"/>
    </location>
</feature>
<comment type="caution">
    <text evidence="2">The sequence shown here is derived from an EMBL/GenBank/DDBJ whole genome shotgun (WGS) entry which is preliminary data.</text>
</comment>
<protein>
    <submittedName>
        <fullName evidence="2">Uncharacterized protein</fullName>
    </submittedName>
</protein>
<feature type="transmembrane region" description="Helical" evidence="1">
    <location>
        <begin position="55"/>
        <end position="76"/>
    </location>
</feature>
<organism evidence="2 3">
    <name type="scientific">Desulfonema ishimotonii</name>
    <dbReference type="NCBI Taxonomy" id="45657"/>
    <lineage>
        <taxon>Bacteria</taxon>
        <taxon>Pseudomonadati</taxon>
        <taxon>Thermodesulfobacteriota</taxon>
        <taxon>Desulfobacteria</taxon>
        <taxon>Desulfobacterales</taxon>
        <taxon>Desulfococcaceae</taxon>
        <taxon>Desulfonema</taxon>
    </lineage>
</organism>
<dbReference type="EMBL" id="BEXT01000001">
    <property type="protein sequence ID" value="GBC63421.1"/>
    <property type="molecule type" value="Genomic_DNA"/>
</dbReference>
<evidence type="ECO:0000313" key="3">
    <source>
        <dbReference type="Proteomes" id="UP000288096"/>
    </source>
</evidence>
<keyword evidence="1" id="KW-0812">Transmembrane</keyword>
<evidence type="ECO:0000313" key="2">
    <source>
        <dbReference type="EMBL" id="GBC63421.1"/>
    </source>
</evidence>
<gene>
    <name evidence="2" type="ORF">DENIS_4415</name>
</gene>
<keyword evidence="1" id="KW-0472">Membrane</keyword>
<proteinExistence type="predicted"/>
<keyword evidence="1" id="KW-1133">Transmembrane helix</keyword>
<reference evidence="3" key="2">
    <citation type="submission" date="2019-01" db="EMBL/GenBank/DDBJ databases">
        <title>Genome sequence of Desulfonema ishimotonii strain Tokyo 01.</title>
        <authorList>
            <person name="Fukui M."/>
        </authorList>
    </citation>
    <scope>NUCLEOTIDE SEQUENCE [LARGE SCALE GENOMIC DNA]</scope>
    <source>
        <strain evidence="3">Tokyo 01</strain>
    </source>
</reference>
<keyword evidence="3" id="KW-1185">Reference proteome</keyword>
<name>A0A401G2M1_9BACT</name>
<reference evidence="3" key="1">
    <citation type="submission" date="2017-11" db="EMBL/GenBank/DDBJ databases">
        <authorList>
            <person name="Watanabe M."/>
            <person name="Kojima H."/>
        </authorList>
    </citation>
    <scope>NUCLEOTIDE SEQUENCE [LARGE SCALE GENOMIC DNA]</scope>
    <source>
        <strain evidence="3">Tokyo 01</strain>
    </source>
</reference>
<evidence type="ECO:0000256" key="1">
    <source>
        <dbReference type="SAM" id="Phobius"/>
    </source>
</evidence>
<dbReference type="Proteomes" id="UP000288096">
    <property type="component" value="Unassembled WGS sequence"/>
</dbReference>